<evidence type="ECO:0000256" key="1">
    <source>
        <dbReference type="SAM" id="SignalP"/>
    </source>
</evidence>
<evidence type="ECO:0000313" key="3">
    <source>
        <dbReference type="Proteomes" id="UP000518892"/>
    </source>
</evidence>
<gene>
    <name evidence="2" type="ORF">FHR97_002638</name>
</gene>
<evidence type="ECO:0000313" key="2">
    <source>
        <dbReference type="EMBL" id="MBB3231779.1"/>
    </source>
</evidence>
<protein>
    <submittedName>
        <fullName evidence="2">Uncharacterized protein</fullName>
    </submittedName>
</protein>
<dbReference type="Proteomes" id="UP000518892">
    <property type="component" value="Unassembled WGS sequence"/>
</dbReference>
<organism evidence="2 3">
    <name type="scientific">Halomonas stenophila</name>
    <dbReference type="NCBI Taxonomy" id="795312"/>
    <lineage>
        <taxon>Bacteria</taxon>
        <taxon>Pseudomonadati</taxon>
        <taxon>Pseudomonadota</taxon>
        <taxon>Gammaproteobacteria</taxon>
        <taxon>Oceanospirillales</taxon>
        <taxon>Halomonadaceae</taxon>
        <taxon>Halomonas</taxon>
    </lineage>
</organism>
<dbReference type="RefSeq" id="WP_183384255.1">
    <property type="nucleotide sequence ID" value="NZ_JACHXR010000007.1"/>
</dbReference>
<keyword evidence="3" id="KW-1185">Reference proteome</keyword>
<keyword evidence="1" id="KW-0732">Signal</keyword>
<reference evidence="2 3" key="1">
    <citation type="submission" date="2020-08" db="EMBL/GenBank/DDBJ databases">
        <title>Genomic Encyclopedia of Type Strains, Phase III (KMG-III): the genomes of soil and plant-associated and newly described type strains.</title>
        <authorList>
            <person name="Whitman W."/>
        </authorList>
    </citation>
    <scope>NUCLEOTIDE SEQUENCE [LARGE SCALE GENOMIC DNA]</scope>
    <source>
        <strain evidence="2 3">CECT 7744</strain>
    </source>
</reference>
<accession>A0A7W5EUN9</accession>
<dbReference type="EMBL" id="JACHXR010000007">
    <property type="protein sequence ID" value="MBB3231779.1"/>
    <property type="molecule type" value="Genomic_DNA"/>
</dbReference>
<dbReference type="AlphaFoldDB" id="A0A7W5EUN9"/>
<feature type="signal peptide" evidence="1">
    <location>
        <begin position="1"/>
        <end position="23"/>
    </location>
</feature>
<comment type="caution">
    <text evidence="2">The sequence shown here is derived from an EMBL/GenBank/DDBJ whole genome shotgun (WGS) entry which is preliminary data.</text>
</comment>
<feature type="chain" id="PRO_5030742167" evidence="1">
    <location>
        <begin position="24"/>
        <end position="113"/>
    </location>
</feature>
<sequence length="113" mass="13253">MNRQLLAACLAALILALSLPAMADRGHHPSGRFGSDFHAPAHFSQGFHHQHHHRAPLRHGHRTHRVERHIYYVTPRHHRHRHDRHRHGDHRHHSVIPLVTVDGYPLLRIRVNH</sequence>
<name>A0A7W5EUN9_9GAMM</name>
<proteinExistence type="predicted"/>